<dbReference type="AlphaFoldDB" id="A0A7X2TDU5"/>
<dbReference type="Pfam" id="PF14501">
    <property type="entry name" value="HATPase_c_5"/>
    <property type="match status" value="1"/>
</dbReference>
<feature type="transmembrane region" description="Helical" evidence="1">
    <location>
        <begin position="99"/>
        <end position="119"/>
    </location>
</feature>
<proteinExistence type="predicted"/>
<reference evidence="3 4" key="1">
    <citation type="submission" date="2019-08" db="EMBL/GenBank/DDBJ databases">
        <title>In-depth cultivation of the pig gut microbiome towards novel bacterial diversity and tailored functional studies.</title>
        <authorList>
            <person name="Wylensek D."/>
            <person name="Hitch T.C.A."/>
            <person name="Clavel T."/>
        </authorList>
    </citation>
    <scope>NUCLEOTIDE SEQUENCE [LARGE SCALE GENOMIC DNA]</scope>
    <source>
        <strain evidence="3 4">WCA-389-WT-23D1</strain>
    </source>
</reference>
<evidence type="ECO:0000256" key="1">
    <source>
        <dbReference type="SAM" id="Phobius"/>
    </source>
</evidence>
<evidence type="ECO:0000259" key="2">
    <source>
        <dbReference type="Pfam" id="PF14501"/>
    </source>
</evidence>
<organism evidence="3 4">
    <name type="scientific">Clostridium porci</name>
    <dbReference type="NCBI Taxonomy" id="2605778"/>
    <lineage>
        <taxon>Bacteria</taxon>
        <taxon>Bacillati</taxon>
        <taxon>Bacillota</taxon>
        <taxon>Clostridia</taxon>
        <taxon>Eubacteriales</taxon>
        <taxon>Clostridiaceae</taxon>
        <taxon>Clostridium</taxon>
    </lineage>
</organism>
<dbReference type="SUPFAM" id="SSF55874">
    <property type="entry name" value="ATPase domain of HSP90 chaperone/DNA topoisomerase II/histidine kinase"/>
    <property type="match status" value="1"/>
</dbReference>
<evidence type="ECO:0000313" key="4">
    <source>
        <dbReference type="Proteomes" id="UP000429958"/>
    </source>
</evidence>
<keyword evidence="1" id="KW-0812">Transmembrane</keyword>
<accession>A0A7X2TDU5</accession>
<dbReference type="EMBL" id="VUMD01000011">
    <property type="protein sequence ID" value="MSS37508.1"/>
    <property type="molecule type" value="Genomic_DNA"/>
</dbReference>
<keyword evidence="4" id="KW-1185">Reference proteome</keyword>
<name>A0A7X2TDU5_9CLOT</name>
<feature type="transmembrane region" description="Helical" evidence="1">
    <location>
        <begin position="24"/>
        <end position="48"/>
    </location>
</feature>
<dbReference type="GO" id="GO:0042802">
    <property type="term" value="F:identical protein binding"/>
    <property type="evidence" value="ECO:0007669"/>
    <property type="project" value="TreeGrafter"/>
</dbReference>
<dbReference type="PANTHER" id="PTHR40448">
    <property type="entry name" value="TWO-COMPONENT SENSOR HISTIDINE KINASE"/>
    <property type="match status" value="1"/>
</dbReference>
<dbReference type="Proteomes" id="UP000429958">
    <property type="component" value="Unassembled WGS sequence"/>
</dbReference>
<keyword evidence="1" id="KW-1133">Transmembrane helix</keyword>
<sequence length="382" mass="44385">MGVSYGAVLYVYCLLAAEGKRSDFFLLSVVWVLLAFISVYVMFAVWGMVRGEKLASLLETEGQAHMCFSLAAGVLRFSLGRMVLAVYRRRKQKKLLVEDWMMALIFLAFFFLILFMFRLEKGGLDQRERYYLSLWILAGIFFVILLLGGFYQLLGKYRLEKMAEEYEKENQRLREEQIHNLYQIGREANRLRHDMSAKLNVVYGQMKKRAYKEAEENLKRLGAEWSDYLEIPDDTGNEGLNAALMRAIHECRKRGIRFHYAVLGKVNGIDSLDMGNLVHNLLQNGIEACSIEAKDRELELVVRRDGDGIEIEIDNTIQNSILDTNPLLKTSKKDKEKHGFGMETIRETVERYHGMYGFWEEGNRLIQRITLKQNRDGERIRS</sequence>
<protein>
    <submittedName>
        <fullName evidence="3">GHKL domain-containing protein</fullName>
    </submittedName>
</protein>
<evidence type="ECO:0000313" key="3">
    <source>
        <dbReference type="EMBL" id="MSS37508.1"/>
    </source>
</evidence>
<feature type="transmembrane region" description="Helical" evidence="1">
    <location>
        <begin position="131"/>
        <end position="154"/>
    </location>
</feature>
<keyword evidence="1" id="KW-0472">Membrane</keyword>
<dbReference type="RefSeq" id="WP_154472950.1">
    <property type="nucleotide sequence ID" value="NZ_VUMD01000011.1"/>
</dbReference>
<dbReference type="InterPro" id="IPR032834">
    <property type="entry name" value="NatK-like_C"/>
</dbReference>
<dbReference type="Gene3D" id="3.30.565.10">
    <property type="entry name" value="Histidine kinase-like ATPase, C-terminal domain"/>
    <property type="match status" value="1"/>
</dbReference>
<dbReference type="PANTHER" id="PTHR40448:SF1">
    <property type="entry name" value="TWO-COMPONENT SENSOR HISTIDINE KINASE"/>
    <property type="match status" value="1"/>
</dbReference>
<feature type="domain" description="Sensor histidine kinase NatK-like C-terminal" evidence="2">
    <location>
        <begin position="272"/>
        <end position="371"/>
    </location>
</feature>
<comment type="caution">
    <text evidence="3">The sequence shown here is derived from an EMBL/GenBank/DDBJ whole genome shotgun (WGS) entry which is preliminary data.</text>
</comment>
<dbReference type="InterPro" id="IPR036890">
    <property type="entry name" value="HATPase_C_sf"/>
</dbReference>
<gene>
    <name evidence="3" type="ORF">FYJ39_13215</name>
</gene>